<organism evidence="1 2">
    <name type="scientific">Gossypium australe</name>
    <dbReference type="NCBI Taxonomy" id="47621"/>
    <lineage>
        <taxon>Eukaryota</taxon>
        <taxon>Viridiplantae</taxon>
        <taxon>Streptophyta</taxon>
        <taxon>Embryophyta</taxon>
        <taxon>Tracheophyta</taxon>
        <taxon>Spermatophyta</taxon>
        <taxon>Magnoliopsida</taxon>
        <taxon>eudicotyledons</taxon>
        <taxon>Gunneridae</taxon>
        <taxon>Pentapetalae</taxon>
        <taxon>rosids</taxon>
        <taxon>malvids</taxon>
        <taxon>Malvales</taxon>
        <taxon>Malvaceae</taxon>
        <taxon>Malvoideae</taxon>
        <taxon>Gossypium</taxon>
    </lineage>
</organism>
<sequence length="169" mass="19708">MHKIFPISQTIQLRCDIVNFKQFKVTIEELSLSQNARMTQIANILQWFGLKFESRLDGTFQGALMIHTNERSCQIIDNMAMNSYMWPNRRFTYNSKPSTMKATQKVDAYQIILKKLNRLEVATKPTMMEPAQSCGQNSIKQPDEVNYVDNRDGNPYMNTYNSSWKDHPN</sequence>
<accession>A0A5B6VBQ1</accession>
<comment type="caution">
    <text evidence="1">The sequence shown here is derived from an EMBL/GenBank/DDBJ whole genome shotgun (WGS) entry which is preliminary data.</text>
</comment>
<evidence type="ECO:0000313" key="1">
    <source>
        <dbReference type="EMBL" id="KAA3466493.1"/>
    </source>
</evidence>
<evidence type="ECO:0000313" key="2">
    <source>
        <dbReference type="Proteomes" id="UP000325315"/>
    </source>
</evidence>
<dbReference type="AlphaFoldDB" id="A0A5B6VBQ1"/>
<protein>
    <submittedName>
        <fullName evidence="1">Retrotransposon gag protein</fullName>
    </submittedName>
</protein>
<proteinExistence type="predicted"/>
<dbReference type="Proteomes" id="UP000325315">
    <property type="component" value="Unassembled WGS sequence"/>
</dbReference>
<keyword evidence="2" id="KW-1185">Reference proteome</keyword>
<gene>
    <name evidence="1" type="ORF">EPI10_001583</name>
</gene>
<reference evidence="2" key="1">
    <citation type="journal article" date="2019" name="Plant Biotechnol. J.">
        <title>Genome sequencing of the Australian wild diploid species Gossypium australe highlights disease resistance and delayed gland morphogenesis.</title>
        <authorList>
            <person name="Cai Y."/>
            <person name="Cai X."/>
            <person name="Wang Q."/>
            <person name="Wang P."/>
            <person name="Zhang Y."/>
            <person name="Cai C."/>
            <person name="Xu Y."/>
            <person name="Wang K."/>
            <person name="Zhou Z."/>
            <person name="Wang C."/>
            <person name="Geng S."/>
            <person name="Li B."/>
            <person name="Dong Q."/>
            <person name="Hou Y."/>
            <person name="Wang H."/>
            <person name="Ai P."/>
            <person name="Liu Z."/>
            <person name="Yi F."/>
            <person name="Sun M."/>
            <person name="An G."/>
            <person name="Cheng J."/>
            <person name="Zhang Y."/>
            <person name="Shi Q."/>
            <person name="Xie Y."/>
            <person name="Shi X."/>
            <person name="Chang Y."/>
            <person name="Huang F."/>
            <person name="Chen Y."/>
            <person name="Hong S."/>
            <person name="Mi L."/>
            <person name="Sun Q."/>
            <person name="Zhang L."/>
            <person name="Zhou B."/>
            <person name="Peng R."/>
            <person name="Zhang X."/>
            <person name="Liu F."/>
        </authorList>
    </citation>
    <scope>NUCLEOTIDE SEQUENCE [LARGE SCALE GENOMIC DNA]</scope>
    <source>
        <strain evidence="2">cv. PA1801</strain>
    </source>
</reference>
<dbReference type="OrthoDB" id="1305902at2759"/>
<name>A0A5B6VBQ1_9ROSI</name>
<dbReference type="EMBL" id="SMMG02000007">
    <property type="protein sequence ID" value="KAA3466493.1"/>
    <property type="molecule type" value="Genomic_DNA"/>
</dbReference>